<dbReference type="EMBL" id="KI545999">
    <property type="protein sequence ID" value="EST48171.1"/>
    <property type="molecule type" value="Genomic_DNA"/>
</dbReference>
<dbReference type="InterPro" id="IPR051185">
    <property type="entry name" value="ASPM"/>
</dbReference>
<evidence type="ECO:0000313" key="5">
    <source>
        <dbReference type="EMBL" id="EST48171.1"/>
    </source>
</evidence>
<evidence type="ECO:0000256" key="4">
    <source>
        <dbReference type="ARBA" id="ARBA00022860"/>
    </source>
</evidence>
<evidence type="ECO:0000313" key="7">
    <source>
        <dbReference type="Proteomes" id="UP000018208"/>
    </source>
</evidence>
<dbReference type="Gene3D" id="1.20.5.190">
    <property type="match status" value="1"/>
</dbReference>
<dbReference type="GO" id="GO:0000922">
    <property type="term" value="C:spindle pole"/>
    <property type="evidence" value="ECO:0007669"/>
    <property type="project" value="TreeGrafter"/>
</dbReference>
<accession>V6LWU9</accession>
<keyword evidence="2" id="KW-0963">Cytoplasm</keyword>
<dbReference type="GO" id="GO:0005516">
    <property type="term" value="F:calmodulin binding"/>
    <property type="evidence" value="ECO:0007669"/>
    <property type="project" value="UniProtKB-KW"/>
</dbReference>
<keyword evidence="7" id="KW-1185">Reference proteome</keyword>
<evidence type="ECO:0000256" key="2">
    <source>
        <dbReference type="ARBA" id="ARBA00022490"/>
    </source>
</evidence>
<dbReference type="EMBL" id="AUWU02000001">
    <property type="protein sequence ID" value="KAH0577220.1"/>
    <property type="molecule type" value="Genomic_DNA"/>
</dbReference>
<dbReference type="PROSITE" id="PS50096">
    <property type="entry name" value="IQ"/>
    <property type="match status" value="2"/>
</dbReference>
<dbReference type="GO" id="GO:0051295">
    <property type="term" value="P:establishment of meiotic spindle localization"/>
    <property type="evidence" value="ECO:0007669"/>
    <property type="project" value="TreeGrafter"/>
</dbReference>
<evidence type="ECO:0000256" key="1">
    <source>
        <dbReference type="ARBA" id="ARBA00004496"/>
    </source>
</evidence>
<dbReference type="GO" id="GO:0000278">
    <property type="term" value="P:mitotic cell cycle"/>
    <property type="evidence" value="ECO:0007669"/>
    <property type="project" value="TreeGrafter"/>
</dbReference>
<dbReference type="Proteomes" id="UP000018208">
    <property type="component" value="Unassembled WGS sequence"/>
</dbReference>
<dbReference type="GO" id="GO:0005737">
    <property type="term" value="C:cytoplasm"/>
    <property type="evidence" value="ECO:0007669"/>
    <property type="project" value="UniProtKB-SubCell"/>
</dbReference>
<evidence type="ECO:0000313" key="6">
    <source>
        <dbReference type="EMBL" id="KAH0577220.1"/>
    </source>
</evidence>
<evidence type="ECO:0008006" key="8">
    <source>
        <dbReference type="Google" id="ProtNLM"/>
    </source>
</evidence>
<dbReference type="VEuPathDB" id="GiardiaDB:SS50377_20571"/>
<reference evidence="5 6" key="1">
    <citation type="journal article" date="2014" name="PLoS Genet.">
        <title>The Genome of Spironucleus salmonicida Highlights a Fish Pathogen Adapted to Fluctuating Environments.</title>
        <authorList>
            <person name="Xu F."/>
            <person name="Jerlstrom-Hultqvist J."/>
            <person name="Einarsson E."/>
            <person name="Astvaldsson A."/>
            <person name="Svard S.G."/>
            <person name="Andersson J.O."/>
        </authorList>
    </citation>
    <scope>NUCLEOTIDE SEQUENCE</scope>
    <source>
        <strain evidence="6">ATCC 50377</strain>
    </source>
</reference>
<dbReference type="SMART" id="SM00015">
    <property type="entry name" value="IQ"/>
    <property type="match status" value="3"/>
</dbReference>
<dbReference type="OrthoDB" id="190375at2759"/>
<comment type="subcellular location">
    <subcellularLocation>
        <location evidence="1">Cytoplasm</location>
    </subcellularLocation>
</comment>
<protein>
    <recommendedName>
        <fullName evidence="8">IQ calmodulin-binding motif-containing protein</fullName>
    </recommendedName>
</protein>
<dbReference type="InterPro" id="IPR000048">
    <property type="entry name" value="IQ_motif_EF-hand-BS"/>
</dbReference>
<dbReference type="Pfam" id="PF00612">
    <property type="entry name" value="IQ"/>
    <property type="match status" value="2"/>
</dbReference>
<keyword evidence="4" id="KW-0112">Calmodulin-binding</keyword>
<sequence length="222" mass="25800">MSLKDQFQQAYISFNQTHNEQCQVQLAAASMIQATYRASLTRKNYRLVASAALSIQSTFRKFKTVKHTQLIYNAVQYQKRLTFYNQNAIRIQKLWRGKVVRKHILNIKQRKQNIASYTLQAAYQVDYCKQHYKICEDIENQNEFEKVAKLRQEMGKIHYLASTKAIPGVFKACYPKIQPSLGGKEIDLIISEQGRIDARKGVKTLQKKPVQVLENSGILYYK</sequence>
<organism evidence="5">
    <name type="scientific">Spironucleus salmonicida</name>
    <dbReference type="NCBI Taxonomy" id="348837"/>
    <lineage>
        <taxon>Eukaryota</taxon>
        <taxon>Metamonada</taxon>
        <taxon>Diplomonadida</taxon>
        <taxon>Hexamitidae</taxon>
        <taxon>Hexamitinae</taxon>
        <taxon>Spironucleus</taxon>
    </lineage>
</organism>
<dbReference type="PANTHER" id="PTHR22706">
    <property type="entry name" value="ASSEMBLY FACTOR FOR SPINDLE MICROTUBULES"/>
    <property type="match status" value="1"/>
</dbReference>
<dbReference type="GO" id="GO:0007051">
    <property type="term" value="P:spindle organization"/>
    <property type="evidence" value="ECO:0007669"/>
    <property type="project" value="TreeGrafter"/>
</dbReference>
<keyword evidence="3" id="KW-0677">Repeat</keyword>
<reference evidence="6" key="2">
    <citation type="submission" date="2020-12" db="EMBL/GenBank/DDBJ databases">
        <title>New Spironucleus salmonicida genome in near-complete chromosomes.</title>
        <authorList>
            <person name="Xu F."/>
            <person name="Kurt Z."/>
            <person name="Jimenez-Gonzalez A."/>
            <person name="Astvaldsson A."/>
            <person name="Andersson J.O."/>
            <person name="Svard S.G."/>
        </authorList>
    </citation>
    <scope>NUCLEOTIDE SEQUENCE</scope>
    <source>
        <strain evidence="6">ATCC 50377</strain>
    </source>
</reference>
<name>V6LWU9_9EUKA</name>
<gene>
    <name evidence="5" type="ORF">SS50377_11689</name>
    <name evidence="6" type="ORF">SS50377_20571</name>
</gene>
<dbReference type="PANTHER" id="PTHR22706:SF1">
    <property type="entry name" value="ASSEMBLY FACTOR FOR SPINDLE MICROTUBULES"/>
    <property type="match status" value="1"/>
</dbReference>
<evidence type="ECO:0000256" key="3">
    <source>
        <dbReference type="ARBA" id="ARBA00022737"/>
    </source>
</evidence>
<dbReference type="AlphaFoldDB" id="V6LWU9"/>
<proteinExistence type="predicted"/>